<proteinExistence type="predicted"/>
<evidence type="ECO:0008006" key="4">
    <source>
        <dbReference type="Google" id="ProtNLM"/>
    </source>
</evidence>
<dbReference type="SUPFAM" id="SSF48613">
    <property type="entry name" value="Heme oxygenase-like"/>
    <property type="match status" value="1"/>
</dbReference>
<evidence type="ECO:0000313" key="2">
    <source>
        <dbReference type="EMBL" id="MBC2769880.1"/>
    </source>
</evidence>
<sequence length="239" mass="25407">MNAAHEARHAGRRAWLRDHTQALHTQLDSLAPLRALLQPGLTSRAYLGIMAAMYTAHAQLEPVLLALDSARPTALPAYASRLALITREVARHHNDDTATPPSHIGAAQGSGSDTVSGSSSTSASTFALAHMLAAVAGECPAPNTATLTKLQSRYLGLRYVLEGATQGSRFIQKSLQQHNPGLRIGPDSYWATLAANSGGWSCLCDIIDNKNTVIDDTELLAGATLGFETFINTFYNAAT</sequence>
<dbReference type="Proteomes" id="UP000545386">
    <property type="component" value="Unassembled WGS sequence"/>
</dbReference>
<dbReference type="AlphaFoldDB" id="A0A842HR93"/>
<feature type="compositionally biased region" description="Low complexity" evidence="1">
    <location>
        <begin position="109"/>
        <end position="118"/>
    </location>
</feature>
<dbReference type="Gene3D" id="1.20.910.10">
    <property type="entry name" value="Heme oxygenase-like"/>
    <property type="match status" value="1"/>
</dbReference>
<organism evidence="2 3">
    <name type="scientific">Pusillimonas minor</name>
    <dbReference type="NCBI Taxonomy" id="2697024"/>
    <lineage>
        <taxon>Bacteria</taxon>
        <taxon>Pseudomonadati</taxon>
        <taxon>Pseudomonadota</taxon>
        <taxon>Betaproteobacteria</taxon>
        <taxon>Burkholderiales</taxon>
        <taxon>Alcaligenaceae</taxon>
        <taxon>Pusillimonas</taxon>
    </lineage>
</organism>
<dbReference type="RefSeq" id="WP_185779598.1">
    <property type="nucleotide sequence ID" value="NZ_JACJUU010000005.1"/>
</dbReference>
<comment type="caution">
    <text evidence="2">The sequence shown here is derived from an EMBL/GenBank/DDBJ whole genome shotgun (WGS) entry which is preliminary data.</text>
</comment>
<name>A0A842HR93_9BURK</name>
<reference evidence="2 3" key="1">
    <citation type="submission" date="2020-08" db="EMBL/GenBank/DDBJ databases">
        <title>Paraeoetvoesia sp. YC-7-48 draft genome sequence.</title>
        <authorList>
            <person name="Yao L."/>
        </authorList>
    </citation>
    <scope>NUCLEOTIDE SEQUENCE [LARGE SCALE GENOMIC DNA]</scope>
    <source>
        <strain evidence="3">YC-7-48</strain>
    </source>
</reference>
<evidence type="ECO:0000313" key="3">
    <source>
        <dbReference type="Proteomes" id="UP000545386"/>
    </source>
</evidence>
<evidence type="ECO:0000256" key="1">
    <source>
        <dbReference type="SAM" id="MobiDB-lite"/>
    </source>
</evidence>
<dbReference type="InterPro" id="IPR016084">
    <property type="entry name" value="Haem_Oase-like_multi-hlx"/>
</dbReference>
<accession>A0A842HR93</accession>
<gene>
    <name evidence="2" type="ORF">GTU67_08145</name>
</gene>
<protein>
    <recommendedName>
        <fullName evidence="4">Heme oxygenase</fullName>
    </recommendedName>
</protein>
<dbReference type="EMBL" id="JACJUU010000005">
    <property type="protein sequence ID" value="MBC2769880.1"/>
    <property type="molecule type" value="Genomic_DNA"/>
</dbReference>
<keyword evidence="3" id="KW-1185">Reference proteome</keyword>
<feature type="region of interest" description="Disordered" evidence="1">
    <location>
        <begin position="94"/>
        <end position="118"/>
    </location>
</feature>